<dbReference type="Pfam" id="PF00389">
    <property type="entry name" value="2-Hacid_dh"/>
    <property type="match status" value="1"/>
</dbReference>
<dbReference type="EMBL" id="KN817532">
    <property type="protein sequence ID" value="KJA25363.1"/>
    <property type="molecule type" value="Genomic_DNA"/>
</dbReference>
<dbReference type="PANTHER" id="PTHR43026">
    <property type="entry name" value="2-HYDROXYACID DEHYDROGENASE HOMOLOG 1-RELATED"/>
    <property type="match status" value="1"/>
</dbReference>
<evidence type="ECO:0000256" key="2">
    <source>
        <dbReference type="ARBA" id="ARBA00023002"/>
    </source>
</evidence>
<evidence type="ECO:0000256" key="1">
    <source>
        <dbReference type="ARBA" id="ARBA00005854"/>
    </source>
</evidence>
<dbReference type="OMA" id="VIVTAHQ"/>
<dbReference type="InterPro" id="IPR058205">
    <property type="entry name" value="D-LDH-like"/>
</dbReference>
<gene>
    <name evidence="7" type="ORF">HYPSUDRAFT_134975</name>
</gene>
<accession>A0A0D2MN46</accession>
<dbReference type="PROSITE" id="PS00671">
    <property type="entry name" value="D_2_HYDROXYACID_DH_3"/>
    <property type="match status" value="1"/>
</dbReference>
<dbReference type="Proteomes" id="UP000054270">
    <property type="component" value="Unassembled WGS sequence"/>
</dbReference>
<evidence type="ECO:0008006" key="9">
    <source>
        <dbReference type="Google" id="ProtNLM"/>
    </source>
</evidence>
<feature type="domain" description="D-isomer specific 2-hydroxyacid dehydrogenase catalytic" evidence="5">
    <location>
        <begin position="10"/>
        <end position="324"/>
    </location>
</feature>
<dbReference type="AlphaFoldDB" id="A0A0D2MN46"/>
<dbReference type="SUPFAM" id="SSF51735">
    <property type="entry name" value="NAD(P)-binding Rossmann-fold domains"/>
    <property type="match status" value="1"/>
</dbReference>
<evidence type="ECO:0000313" key="8">
    <source>
        <dbReference type="Proteomes" id="UP000054270"/>
    </source>
</evidence>
<dbReference type="InterPro" id="IPR006140">
    <property type="entry name" value="D-isomer_DH_NAD-bd"/>
</dbReference>
<dbReference type="OrthoDB" id="298012at2759"/>
<dbReference type="InterPro" id="IPR029753">
    <property type="entry name" value="D-isomer_DH_CS"/>
</dbReference>
<dbReference type="InterPro" id="IPR006139">
    <property type="entry name" value="D-isomer_2_OHA_DH_cat_dom"/>
</dbReference>
<evidence type="ECO:0000259" key="5">
    <source>
        <dbReference type="Pfam" id="PF00389"/>
    </source>
</evidence>
<keyword evidence="2 4" id="KW-0560">Oxidoreductase</keyword>
<keyword evidence="8" id="KW-1185">Reference proteome</keyword>
<dbReference type="GO" id="GO:0051287">
    <property type="term" value="F:NAD binding"/>
    <property type="evidence" value="ECO:0007669"/>
    <property type="project" value="InterPro"/>
</dbReference>
<dbReference type="CDD" id="cd12183">
    <property type="entry name" value="LDH_like_2"/>
    <property type="match status" value="1"/>
</dbReference>
<dbReference type="InterPro" id="IPR029752">
    <property type="entry name" value="D-isomer_DH_CS1"/>
</dbReference>
<dbReference type="STRING" id="945553.A0A0D2MN46"/>
<dbReference type="PROSITE" id="PS00670">
    <property type="entry name" value="D_2_HYDROXYACID_DH_2"/>
    <property type="match status" value="1"/>
</dbReference>
<dbReference type="PROSITE" id="PS00065">
    <property type="entry name" value="D_2_HYDROXYACID_DH_1"/>
    <property type="match status" value="1"/>
</dbReference>
<sequence length="338" mass="36376">MKVAVFGTAKYDFESLSRAIPADFAIEFTFLDPLLDEKTAVLAAGHDAVCIFVNDLCTAAVVERLHALGVKFIALRCAGYNNVDLTAAARRGLVVARVPAYSPEAVAEFTVGMIMTVVRKYHKAYNRVREGNFLLDGLLGMNIAGKTVGIIGTGRIGLLTGKILALGFGAVVIAYDPYPTPAAAAHGVTYVDTVEELFRRADIISLHCPLTTDTEYIINDNSLALTKKGVILINTSRGGLIDTYALIRALKSGHVSAVGLDVYERESGYFFADSSTKVIADDSFARLLSFYNVFMTGHQAFLTKEALDNIAATTVNNLRNMSLTGTTDAQFLVGPSNK</sequence>
<comment type="similarity">
    <text evidence="1 4">Belongs to the D-isomer specific 2-hydroxyacid dehydrogenase family.</text>
</comment>
<dbReference type="InterPro" id="IPR036291">
    <property type="entry name" value="NAD(P)-bd_dom_sf"/>
</dbReference>
<dbReference type="Gene3D" id="3.40.50.720">
    <property type="entry name" value="NAD(P)-binding Rossmann-like Domain"/>
    <property type="match status" value="2"/>
</dbReference>
<proteinExistence type="inferred from homology"/>
<dbReference type="GO" id="GO:0016616">
    <property type="term" value="F:oxidoreductase activity, acting on the CH-OH group of donors, NAD or NADP as acceptor"/>
    <property type="evidence" value="ECO:0007669"/>
    <property type="project" value="InterPro"/>
</dbReference>
<feature type="domain" description="D-isomer specific 2-hydroxyacid dehydrogenase NAD-binding" evidence="6">
    <location>
        <begin position="111"/>
        <end position="300"/>
    </location>
</feature>
<evidence type="ECO:0000259" key="6">
    <source>
        <dbReference type="Pfam" id="PF02826"/>
    </source>
</evidence>
<dbReference type="SUPFAM" id="SSF52283">
    <property type="entry name" value="Formate/glycerate dehydrogenase catalytic domain-like"/>
    <property type="match status" value="1"/>
</dbReference>
<keyword evidence="3" id="KW-0520">NAD</keyword>
<name>A0A0D2MN46_HYPSF</name>
<evidence type="ECO:0000256" key="4">
    <source>
        <dbReference type="RuleBase" id="RU003719"/>
    </source>
</evidence>
<dbReference type="Pfam" id="PF02826">
    <property type="entry name" value="2-Hacid_dh_C"/>
    <property type="match status" value="1"/>
</dbReference>
<reference evidence="8" key="1">
    <citation type="submission" date="2014-04" db="EMBL/GenBank/DDBJ databases">
        <title>Evolutionary Origins and Diversification of the Mycorrhizal Mutualists.</title>
        <authorList>
            <consortium name="DOE Joint Genome Institute"/>
            <consortium name="Mycorrhizal Genomics Consortium"/>
            <person name="Kohler A."/>
            <person name="Kuo A."/>
            <person name="Nagy L.G."/>
            <person name="Floudas D."/>
            <person name="Copeland A."/>
            <person name="Barry K.W."/>
            <person name="Cichocki N."/>
            <person name="Veneault-Fourrey C."/>
            <person name="LaButti K."/>
            <person name="Lindquist E.A."/>
            <person name="Lipzen A."/>
            <person name="Lundell T."/>
            <person name="Morin E."/>
            <person name="Murat C."/>
            <person name="Riley R."/>
            <person name="Ohm R."/>
            <person name="Sun H."/>
            <person name="Tunlid A."/>
            <person name="Henrissat B."/>
            <person name="Grigoriev I.V."/>
            <person name="Hibbett D.S."/>
            <person name="Martin F."/>
        </authorList>
    </citation>
    <scope>NUCLEOTIDE SEQUENCE [LARGE SCALE GENOMIC DNA]</scope>
    <source>
        <strain evidence="8">FD-334 SS-4</strain>
    </source>
</reference>
<evidence type="ECO:0000256" key="3">
    <source>
        <dbReference type="ARBA" id="ARBA00023027"/>
    </source>
</evidence>
<protein>
    <recommendedName>
        <fullName evidence="9">D-lactate dehydrogenase</fullName>
    </recommendedName>
</protein>
<dbReference type="PANTHER" id="PTHR43026:SF1">
    <property type="entry name" value="2-HYDROXYACID DEHYDROGENASE HOMOLOG 1-RELATED"/>
    <property type="match status" value="1"/>
</dbReference>
<organism evidence="7 8">
    <name type="scientific">Hypholoma sublateritium (strain FD-334 SS-4)</name>
    <dbReference type="NCBI Taxonomy" id="945553"/>
    <lineage>
        <taxon>Eukaryota</taxon>
        <taxon>Fungi</taxon>
        <taxon>Dikarya</taxon>
        <taxon>Basidiomycota</taxon>
        <taxon>Agaricomycotina</taxon>
        <taxon>Agaricomycetes</taxon>
        <taxon>Agaricomycetidae</taxon>
        <taxon>Agaricales</taxon>
        <taxon>Agaricineae</taxon>
        <taxon>Strophariaceae</taxon>
        <taxon>Hypholoma</taxon>
    </lineage>
</organism>
<evidence type="ECO:0000313" key="7">
    <source>
        <dbReference type="EMBL" id="KJA25363.1"/>
    </source>
</evidence>